<dbReference type="Gramene" id="OMO84337">
    <property type="protein sequence ID" value="OMO84337"/>
    <property type="gene ID" value="CCACVL1_10869"/>
</dbReference>
<evidence type="ECO:0000256" key="1">
    <source>
        <dbReference type="ARBA" id="ARBA00002568"/>
    </source>
</evidence>
<evidence type="ECO:0000256" key="3">
    <source>
        <dbReference type="ARBA" id="ARBA00022723"/>
    </source>
</evidence>
<comment type="function">
    <text evidence="1 5">Metallothioneins have a high content of cysteine residues that bind various heavy metals.</text>
</comment>
<evidence type="ECO:0000256" key="2">
    <source>
        <dbReference type="ARBA" id="ARBA00005802"/>
    </source>
</evidence>
<evidence type="ECO:0000313" key="6">
    <source>
        <dbReference type="EMBL" id="OMO84337.1"/>
    </source>
</evidence>
<keyword evidence="4 5" id="KW-0480">Metal-thiolate cluster</keyword>
<proteinExistence type="inferred from homology"/>
<dbReference type="OrthoDB" id="1111048at2759"/>
<name>A0A1R3IP39_COCAP</name>
<comment type="similarity">
    <text evidence="2 5">Belongs to the metallothionein superfamily. Type 15 family.</text>
</comment>
<dbReference type="InterPro" id="IPR000347">
    <property type="entry name" value="Metalthion_15p"/>
</dbReference>
<dbReference type="STRING" id="210143.A0A1R3IP39"/>
<evidence type="ECO:0000256" key="5">
    <source>
        <dbReference type="RuleBase" id="RU369052"/>
    </source>
</evidence>
<reference evidence="6 7" key="1">
    <citation type="submission" date="2013-09" db="EMBL/GenBank/DDBJ databases">
        <title>Corchorus capsularis genome sequencing.</title>
        <authorList>
            <person name="Alam M."/>
            <person name="Haque M.S."/>
            <person name="Islam M.S."/>
            <person name="Emdad E.M."/>
            <person name="Islam M.M."/>
            <person name="Ahmed B."/>
            <person name="Halim A."/>
            <person name="Hossen Q.M.M."/>
            <person name="Hossain M.Z."/>
            <person name="Ahmed R."/>
            <person name="Khan M.M."/>
            <person name="Islam R."/>
            <person name="Rashid M.M."/>
            <person name="Khan S.A."/>
            <person name="Rahman M.S."/>
            <person name="Alam M."/>
        </authorList>
    </citation>
    <scope>NUCLEOTIDE SEQUENCE [LARGE SCALE GENOMIC DNA]</scope>
    <source>
        <strain evidence="7">cv. CVL-1</strain>
        <tissue evidence="6">Whole seedling</tissue>
    </source>
</reference>
<keyword evidence="3 5" id="KW-0479">Metal-binding</keyword>
<sequence>MSCNCGSSCNCGDNCSCGKRNLEFGYLEKTTTQTIIAGVAPVKMNFESSTMSIETEHGCKCGSNCSCDPCKC</sequence>
<gene>
    <name evidence="6" type="ORF">CCACVL1_10869</name>
</gene>
<dbReference type="PANTHER" id="PTHR33543:SF37">
    <property type="entry name" value="METALLOTHIONEIN-LIKE PROTEIN 4B"/>
    <property type="match status" value="1"/>
</dbReference>
<protein>
    <recommendedName>
        <fullName evidence="5">Metallothionein-like protein</fullName>
    </recommendedName>
</protein>
<dbReference type="EMBL" id="AWWV01009732">
    <property type="protein sequence ID" value="OMO84337.1"/>
    <property type="molecule type" value="Genomic_DNA"/>
</dbReference>
<accession>A0A1R3IP39</accession>
<dbReference type="Proteomes" id="UP000188268">
    <property type="component" value="Unassembled WGS sequence"/>
</dbReference>
<evidence type="ECO:0000313" key="7">
    <source>
        <dbReference type="Proteomes" id="UP000188268"/>
    </source>
</evidence>
<dbReference type="Pfam" id="PF01439">
    <property type="entry name" value="Metallothio_2"/>
    <property type="match status" value="1"/>
</dbReference>
<organism evidence="6 7">
    <name type="scientific">Corchorus capsularis</name>
    <name type="common">Jute</name>
    <dbReference type="NCBI Taxonomy" id="210143"/>
    <lineage>
        <taxon>Eukaryota</taxon>
        <taxon>Viridiplantae</taxon>
        <taxon>Streptophyta</taxon>
        <taxon>Embryophyta</taxon>
        <taxon>Tracheophyta</taxon>
        <taxon>Spermatophyta</taxon>
        <taxon>Magnoliopsida</taxon>
        <taxon>eudicotyledons</taxon>
        <taxon>Gunneridae</taxon>
        <taxon>Pentapetalae</taxon>
        <taxon>rosids</taxon>
        <taxon>malvids</taxon>
        <taxon>Malvales</taxon>
        <taxon>Malvaceae</taxon>
        <taxon>Grewioideae</taxon>
        <taxon>Apeibeae</taxon>
        <taxon>Corchorus</taxon>
    </lineage>
</organism>
<keyword evidence="7" id="KW-1185">Reference proteome</keyword>
<dbReference type="GO" id="GO:0046872">
    <property type="term" value="F:metal ion binding"/>
    <property type="evidence" value="ECO:0007669"/>
    <property type="project" value="UniProtKB-UniRule"/>
</dbReference>
<dbReference type="OMA" id="MSIETEH"/>
<dbReference type="PANTHER" id="PTHR33543">
    <property type="entry name" value="METALLOTHIONEIN-LIKE PROTEIN 2A"/>
    <property type="match status" value="1"/>
</dbReference>
<evidence type="ECO:0000256" key="4">
    <source>
        <dbReference type="ARBA" id="ARBA00022851"/>
    </source>
</evidence>
<comment type="caution">
    <text evidence="6">The sequence shown here is derived from an EMBL/GenBank/DDBJ whole genome shotgun (WGS) entry which is preliminary data.</text>
</comment>
<dbReference type="AlphaFoldDB" id="A0A1R3IP39"/>